<dbReference type="Proteomes" id="UP001189429">
    <property type="component" value="Unassembled WGS sequence"/>
</dbReference>
<comment type="caution">
    <text evidence="1">The sequence shown here is derived from an EMBL/GenBank/DDBJ whole genome shotgun (WGS) entry which is preliminary data.</text>
</comment>
<evidence type="ECO:0000313" key="1">
    <source>
        <dbReference type="EMBL" id="CAK0791265.1"/>
    </source>
</evidence>
<organism evidence="1 2">
    <name type="scientific">Prorocentrum cordatum</name>
    <dbReference type="NCBI Taxonomy" id="2364126"/>
    <lineage>
        <taxon>Eukaryota</taxon>
        <taxon>Sar</taxon>
        <taxon>Alveolata</taxon>
        <taxon>Dinophyceae</taxon>
        <taxon>Prorocentrales</taxon>
        <taxon>Prorocentraceae</taxon>
        <taxon>Prorocentrum</taxon>
    </lineage>
</organism>
<keyword evidence="2" id="KW-1185">Reference proteome</keyword>
<sequence>MVRNLDPTTKIFLAHYAKHYKAEKLEDLSLNVMFLRNTMSKKLINVCELGHVPWLTVENGHVSEKSKKDVDIIFLRLSGKVFFEIVEPQKTRSKAPRRGRSELIAGVISFAKKANTLADLWQGDNPIDQVSKQIRKIAGFGGKGFRMKEILFDMAEATKNQFKDIEMQLVDFGVAMYVQELRSFRDYVQQHTKVQALKDLNLLGVQFAICEASKYIFYLQYESGSIYRPSTREFELQVAEPSDSDLRRLAAIWVVWEKGEKDDVNEEAIVDQELHPDSVSGLG</sequence>
<evidence type="ECO:0000313" key="2">
    <source>
        <dbReference type="Proteomes" id="UP001189429"/>
    </source>
</evidence>
<gene>
    <name evidence="1" type="ORF">PCOR1329_LOCUS2215</name>
</gene>
<name>A0ABN9PEG5_9DINO</name>
<proteinExistence type="predicted"/>
<accession>A0ABN9PEG5</accession>
<dbReference type="EMBL" id="CAUYUJ010000554">
    <property type="protein sequence ID" value="CAK0791265.1"/>
    <property type="molecule type" value="Genomic_DNA"/>
</dbReference>
<reference evidence="1" key="1">
    <citation type="submission" date="2023-10" db="EMBL/GenBank/DDBJ databases">
        <authorList>
            <person name="Chen Y."/>
            <person name="Shah S."/>
            <person name="Dougan E. K."/>
            <person name="Thang M."/>
            <person name="Chan C."/>
        </authorList>
    </citation>
    <scope>NUCLEOTIDE SEQUENCE [LARGE SCALE GENOMIC DNA]</scope>
</reference>
<protein>
    <submittedName>
        <fullName evidence="1">Uncharacterized protein</fullName>
    </submittedName>
</protein>